<gene>
    <name evidence="2" type="ORF">LSG31_04645</name>
</gene>
<evidence type="ECO:0000256" key="1">
    <source>
        <dbReference type="SAM" id="MobiDB-lite"/>
    </source>
</evidence>
<evidence type="ECO:0000313" key="3">
    <source>
        <dbReference type="Proteomes" id="UP000830167"/>
    </source>
</evidence>
<organism evidence="2 3">
    <name type="scientific">Fodinisporobacter ferrooxydans</name>
    <dbReference type="NCBI Taxonomy" id="2901836"/>
    <lineage>
        <taxon>Bacteria</taxon>
        <taxon>Bacillati</taxon>
        <taxon>Bacillota</taxon>
        <taxon>Bacilli</taxon>
        <taxon>Bacillales</taxon>
        <taxon>Alicyclobacillaceae</taxon>
        <taxon>Fodinisporobacter</taxon>
    </lineage>
</organism>
<proteinExistence type="predicted"/>
<dbReference type="EMBL" id="CP089291">
    <property type="protein sequence ID" value="UOF91546.1"/>
    <property type="molecule type" value="Genomic_DNA"/>
</dbReference>
<feature type="region of interest" description="Disordered" evidence="1">
    <location>
        <begin position="97"/>
        <end position="128"/>
    </location>
</feature>
<keyword evidence="3" id="KW-1185">Reference proteome</keyword>
<accession>A0ABY4CPQ3</accession>
<dbReference type="Proteomes" id="UP000830167">
    <property type="component" value="Chromosome"/>
</dbReference>
<evidence type="ECO:0008006" key="4">
    <source>
        <dbReference type="Google" id="ProtNLM"/>
    </source>
</evidence>
<sequence length="128" mass="14621">MDQIKQSKWYQQKQKSEEMGIKKAKSQIRESADLADKPELYTDHEELVDVQTVTKDIQVEEFPDGPYGASVYLDQKIGKSSPWEVDQHVVSRFQDENPVFSDRKVPIHGEHADQPGPKHGGESPEMNN</sequence>
<feature type="compositionally biased region" description="Basic and acidic residues" evidence="1">
    <location>
        <begin position="14"/>
        <end position="39"/>
    </location>
</feature>
<protein>
    <recommendedName>
        <fullName evidence="4">Transposase</fullName>
    </recommendedName>
</protein>
<name>A0ABY4CPQ3_9BACL</name>
<evidence type="ECO:0000313" key="2">
    <source>
        <dbReference type="EMBL" id="UOF91546.1"/>
    </source>
</evidence>
<feature type="compositionally biased region" description="Basic and acidic residues" evidence="1">
    <location>
        <begin position="97"/>
        <end position="113"/>
    </location>
</feature>
<feature type="compositionally biased region" description="Low complexity" evidence="1">
    <location>
        <begin position="1"/>
        <end position="13"/>
    </location>
</feature>
<feature type="region of interest" description="Disordered" evidence="1">
    <location>
        <begin position="1"/>
        <end position="39"/>
    </location>
</feature>
<reference evidence="2" key="1">
    <citation type="submission" date="2021-12" db="EMBL/GenBank/DDBJ databases">
        <title>Alicyclobacillaceae gen. nov., sp. nov., isolated from chalcocite enrichment system.</title>
        <authorList>
            <person name="Jiang Z."/>
        </authorList>
    </citation>
    <scope>NUCLEOTIDE SEQUENCE</scope>
    <source>
        <strain evidence="2">MYW30-H2</strain>
    </source>
</reference>
<dbReference type="RefSeq" id="WP_347438238.1">
    <property type="nucleotide sequence ID" value="NZ_CP089291.1"/>
</dbReference>